<accession>A0AAU8JBU2</accession>
<proteinExistence type="predicted"/>
<name>A0AAU8JBU2_9CYAN</name>
<dbReference type="RefSeq" id="WP_255353198.1">
    <property type="nucleotide sequence ID" value="NZ_CP159837.1"/>
</dbReference>
<sequence length="43" mass="4953">MLRPYILPTPALLRQKPPATKVQKATKKRSPSSHPKRRSRLAF</sequence>
<protein>
    <submittedName>
        <fullName evidence="2">Uncharacterized protein</fullName>
    </submittedName>
</protein>
<feature type="compositionally biased region" description="Basic residues" evidence="1">
    <location>
        <begin position="24"/>
        <end position="43"/>
    </location>
</feature>
<reference evidence="2" key="1">
    <citation type="submission" date="2024-07" db="EMBL/GenBank/DDBJ databases">
        <authorList>
            <person name="Kim Y.J."/>
            <person name="Jeong J.Y."/>
        </authorList>
    </citation>
    <scope>NUCLEOTIDE SEQUENCE</scope>
    <source>
        <strain evidence="2">GIHE-MW2</strain>
    </source>
</reference>
<dbReference type="EMBL" id="CP159837">
    <property type="protein sequence ID" value="XCM36666.1"/>
    <property type="molecule type" value="Genomic_DNA"/>
</dbReference>
<organism evidence="2">
    <name type="scientific">Planktothricoides raciborskii GIHE-MW2</name>
    <dbReference type="NCBI Taxonomy" id="2792601"/>
    <lineage>
        <taxon>Bacteria</taxon>
        <taxon>Bacillati</taxon>
        <taxon>Cyanobacteriota</taxon>
        <taxon>Cyanophyceae</taxon>
        <taxon>Oscillatoriophycideae</taxon>
        <taxon>Oscillatoriales</taxon>
        <taxon>Oscillatoriaceae</taxon>
        <taxon>Planktothricoides</taxon>
    </lineage>
</organism>
<dbReference type="AlphaFoldDB" id="A0AAU8JBU2"/>
<evidence type="ECO:0000313" key="2">
    <source>
        <dbReference type="EMBL" id="XCM36666.1"/>
    </source>
</evidence>
<evidence type="ECO:0000256" key="1">
    <source>
        <dbReference type="SAM" id="MobiDB-lite"/>
    </source>
</evidence>
<gene>
    <name evidence="2" type="ORF">ABWT76_005439</name>
</gene>
<feature type="region of interest" description="Disordered" evidence="1">
    <location>
        <begin position="1"/>
        <end position="43"/>
    </location>
</feature>